<dbReference type="AlphaFoldDB" id="A0AAE6NCW7"/>
<dbReference type="InterPro" id="IPR036736">
    <property type="entry name" value="ACP-like_sf"/>
</dbReference>
<feature type="domain" description="Carrier" evidence="1">
    <location>
        <begin position="23"/>
        <end position="100"/>
    </location>
</feature>
<evidence type="ECO:0000313" key="2">
    <source>
        <dbReference type="EMBL" id="QEV50338.1"/>
    </source>
</evidence>
<sequence>MLTQRKGDVVSHAYKGQPRTATPGIEQLVRRTLAERVGAELAGAIPATEKFSDLGIDSLDLVVTLATLERECGVERIADGELWDIADSIGSLTAYLTEHATVLPGDAR</sequence>
<protein>
    <submittedName>
        <fullName evidence="2">Acyl carrier protein</fullName>
    </submittedName>
</protein>
<dbReference type="Proteomes" id="UP000325458">
    <property type="component" value="Chromosome"/>
</dbReference>
<proteinExistence type="predicted"/>
<gene>
    <name evidence="2" type="ORF">CP981_00315</name>
</gene>
<dbReference type="PROSITE" id="PS50075">
    <property type="entry name" value="CARRIER"/>
    <property type="match status" value="1"/>
</dbReference>
<evidence type="ECO:0000259" key="1">
    <source>
        <dbReference type="PROSITE" id="PS50075"/>
    </source>
</evidence>
<organism evidence="2 3">
    <name type="scientific">Streptomyces platensis</name>
    <dbReference type="NCBI Taxonomy" id="58346"/>
    <lineage>
        <taxon>Bacteria</taxon>
        <taxon>Bacillati</taxon>
        <taxon>Actinomycetota</taxon>
        <taxon>Actinomycetes</taxon>
        <taxon>Kitasatosporales</taxon>
        <taxon>Streptomycetaceae</taxon>
        <taxon>Streptomyces</taxon>
    </lineage>
</organism>
<dbReference type="KEGG" id="spla:CP981_00315"/>
<evidence type="ECO:0000313" key="3">
    <source>
        <dbReference type="Proteomes" id="UP000325458"/>
    </source>
</evidence>
<dbReference type="Gene3D" id="1.10.1200.10">
    <property type="entry name" value="ACP-like"/>
    <property type="match status" value="1"/>
</dbReference>
<reference evidence="2 3" key="1">
    <citation type="submission" date="2017-09" db="EMBL/GenBank/DDBJ databases">
        <authorList>
            <person name="Lee N."/>
            <person name="Cho B.-K."/>
        </authorList>
    </citation>
    <scope>NUCLEOTIDE SEQUENCE [LARGE SCALE GENOMIC DNA]</scope>
    <source>
        <strain evidence="2 3">ATCC 23948</strain>
    </source>
</reference>
<dbReference type="Pfam" id="PF00550">
    <property type="entry name" value="PP-binding"/>
    <property type="match status" value="1"/>
</dbReference>
<dbReference type="SUPFAM" id="SSF47336">
    <property type="entry name" value="ACP-like"/>
    <property type="match status" value="1"/>
</dbReference>
<dbReference type="EMBL" id="CP023691">
    <property type="protein sequence ID" value="QEV50338.1"/>
    <property type="molecule type" value="Genomic_DNA"/>
</dbReference>
<dbReference type="InterPro" id="IPR009081">
    <property type="entry name" value="PP-bd_ACP"/>
</dbReference>
<accession>A0AAE6NCW7</accession>
<name>A0AAE6NCW7_STRPT</name>